<dbReference type="GO" id="GO:0031146">
    <property type="term" value="P:SCF-dependent proteasomal ubiquitin-dependent protein catabolic process"/>
    <property type="evidence" value="ECO:0007669"/>
    <property type="project" value="TreeGrafter"/>
</dbReference>
<evidence type="ECO:0000313" key="4">
    <source>
        <dbReference type="Proteomes" id="UP000030653"/>
    </source>
</evidence>
<organism evidence="3 4">
    <name type="scientific">Dacryopinax primogenitus (strain DJM 731)</name>
    <name type="common">Brown rot fungus</name>
    <dbReference type="NCBI Taxonomy" id="1858805"/>
    <lineage>
        <taxon>Eukaryota</taxon>
        <taxon>Fungi</taxon>
        <taxon>Dikarya</taxon>
        <taxon>Basidiomycota</taxon>
        <taxon>Agaricomycotina</taxon>
        <taxon>Dacrymycetes</taxon>
        <taxon>Dacrymycetales</taxon>
        <taxon>Dacrymycetaceae</taxon>
        <taxon>Dacryopinax</taxon>
    </lineage>
</organism>
<evidence type="ECO:0000259" key="2">
    <source>
        <dbReference type="PROSITE" id="PS50181"/>
    </source>
</evidence>
<name>M5FPA8_DACPD</name>
<accession>M5FPA8</accession>
<dbReference type="Gene3D" id="1.20.1280.50">
    <property type="match status" value="1"/>
</dbReference>
<dbReference type="InterPro" id="IPR001810">
    <property type="entry name" value="F-box_dom"/>
</dbReference>
<dbReference type="InterPro" id="IPR015943">
    <property type="entry name" value="WD40/YVTN_repeat-like_dom_sf"/>
</dbReference>
<sequence length="462" mass="50885">MSMITLPVEILLAICHELEAYELCSLSRTCRKLHELIEGLAWKDYLLRHPRSSITHRINSSPQQQAAYNHAVDHSWHSRSYVACAFSEAWHRVGPALALTSNRLAVGAGEQIHLFPVLGNSHSGQLESPLTHRIHARDARRDVTAIAFLPDGEQGRTLLIGRADGLVQRYHLSPDERTLHATARYDHPTSCVLSLSVVNDTAVTAARNGVVSFIPTCSPWIQPSTLQVHSKPWSVHFSPDRNMLAVGTIGQHPLNVYFVLPSGPLSSHRRAVLSGPARASAVYGITHAPSGSIWGSSSSQVFVSGWFDGKTRVHDMRQKDRTACLSLSDPWDDSPVYAVAAGGGGSCHIAAGSSRHGIVRLWDVRQPKAGWSAFSPGKDNSPVYSLVMESSRVFGVTESRAFVMDFDPSARPSDYPPTPIAMKNAVRENDQSLLGEWTPHYLHCMTKIDISRQPARRERRLA</sequence>
<dbReference type="SUPFAM" id="SSF50978">
    <property type="entry name" value="WD40 repeat-like"/>
    <property type="match status" value="1"/>
</dbReference>
<dbReference type="GO" id="GO:0019005">
    <property type="term" value="C:SCF ubiquitin ligase complex"/>
    <property type="evidence" value="ECO:0007669"/>
    <property type="project" value="TreeGrafter"/>
</dbReference>
<dbReference type="SUPFAM" id="SSF81383">
    <property type="entry name" value="F-box domain"/>
    <property type="match status" value="1"/>
</dbReference>
<feature type="domain" description="F-box" evidence="2">
    <location>
        <begin position="1"/>
        <end position="45"/>
    </location>
</feature>
<reference evidence="3 4" key="1">
    <citation type="journal article" date="2012" name="Science">
        <title>The Paleozoic origin of enzymatic lignin decomposition reconstructed from 31 fungal genomes.</title>
        <authorList>
            <person name="Floudas D."/>
            <person name="Binder M."/>
            <person name="Riley R."/>
            <person name="Barry K."/>
            <person name="Blanchette R.A."/>
            <person name="Henrissat B."/>
            <person name="Martinez A.T."/>
            <person name="Otillar R."/>
            <person name="Spatafora J.W."/>
            <person name="Yadav J.S."/>
            <person name="Aerts A."/>
            <person name="Benoit I."/>
            <person name="Boyd A."/>
            <person name="Carlson A."/>
            <person name="Copeland A."/>
            <person name="Coutinho P.M."/>
            <person name="de Vries R.P."/>
            <person name="Ferreira P."/>
            <person name="Findley K."/>
            <person name="Foster B."/>
            <person name="Gaskell J."/>
            <person name="Glotzer D."/>
            <person name="Gorecki P."/>
            <person name="Heitman J."/>
            <person name="Hesse C."/>
            <person name="Hori C."/>
            <person name="Igarashi K."/>
            <person name="Jurgens J.A."/>
            <person name="Kallen N."/>
            <person name="Kersten P."/>
            <person name="Kohler A."/>
            <person name="Kuees U."/>
            <person name="Kumar T.K.A."/>
            <person name="Kuo A."/>
            <person name="LaButti K."/>
            <person name="Larrondo L.F."/>
            <person name="Lindquist E."/>
            <person name="Ling A."/>
            <person name="Lombard V."/>
            <person name="Lucas S."/>
            <person name="Lundell T."/>
            <person name="Martin R."/>
            <person name="McLaughlin D.J."/>
            <person name="Morgenstern I."/>
            <person name="Morin E."/>
            <person name="Murat C."/>
            <person name="Nagy L.G."/>
            <person name="Nolan M."/>
            <person name="Ohm R.A."/>
            <person name="Patyshakuliyeva A."/>
            <person name="Rokas A."/>
            <person name="Ruiz-Duenas F.J."/>
            <person name="Sabat G."/>
            <person name="Salamov A."/>
            <person name="Samejima M."/>
            <person name="Schmutz J."/>
            <person name="Slot J.C."/>
            <person name="St John F."/>
            <person name="Stenlid J."/>
            <person name="Sun H."/>
            <person name="Sun S."/>
            <person name="Syed K."/>
            <person name="Tsang A."/>
            <person name="Wiebenga A."/>
            <person name="Young D."/>
            <person name="Pisabarro A."/>
            <person name="Eastwood D.C."/>
            <person name="Martin F."/>
            <person name="Cullen D."/>
            <person name="Grigoriev I.V."/>
            <person name="Hibbett D.S."/>
        </authorList>
    </citation>
    <scope>NUCLEOTIDE SEQUENCE [LARGE SCALE GENOMIC DNA]</scope>
    <source>
        <strain evidence="3 4">DJM-731 SS1</strain>
    </source>
</reference>
<dbReference type="PROSITE" id="PS50181">
    <property type="entry name" value="FBOX"/>
    <property type="match status" value="1"/>
</dbReference>
<dbReference type="PANTHER" id="PTHR14381:SF1">
    <property type="entry name" value="F-BOX_WD REPEAT-CONTAINING PROTEIN 4"/>
    <property type="match status" value="1"/>
</dbReference>
<dbReference type="OMA" id="WSYEPIY"/>
<dbReference type="HOGENOM" id="CLU_566242_0_0_1"/>
<dbReference type="EMBL" id="JH795873">
    <property type="protein sequence ID" value="EJT98385.1"/>
    <property type="molecule type" value="Genomic_DNA"/>
</dbReference>
<evidence type="ECO:0000313" key="3">
    <source>
        <dbReference type="EMBL" id="EJT98385.1"/>
    </source>
</evidence>
<dbReference type="Pfam" id="PF12937">
    <property type="entry name" value="F-box-like"/>
    <property type="match status" value="1"/>
</dbReference>
<dbReference type="PANTHER" id="PTHR14381">
    <property type="entry name" value="DACTYLIN"/>
    <property type="match status" value="1"/>
</dbReference>
<dbReference type="SMART" id="SM00256">
    <property type="entry name" value="FBOX"/>
    <property type="match status" value="1"/>
</dbReference>
<dbReference type="RefSeq" id="XP_040625283.1">
    <property type="nucleotide sequence ID" value="XM_040770636.1"/>
</dbReference>
<protein>
    <recommendedName>
        <fullName evidence="2">F-box domain-containing protein</fullName>
    </recommendedName>
</protein>
<dbReference type="Proteomes" id="UP000030653">
    <property type="component" value="Unassembled WGS sequence"/>
</dbReference>
<keyword evidence="4" id="KW-1185">Reference proteome</keyword>
<dbReference type="Gene3D" id="2.130.10.10">
    <property type="entry name" value="YVTN repeat-like/Quinoprotein amine dehydrogenase"/>
    <property type="match status" value="2"/>
</dbReference>
<gene>
    <name evidence="3" type="ORF">DACRYDRAFT_118670</name>
</gene>
<evidence type="ECO:0000256" key="1">
    <source>
        <dbReference type="SAM" id="SignalP"/>
    </source>
</evidence>
<feature type="signal peptide" evidence="1">
    <location>
        <begin position="1"/>
        <end position="20"/>
    </location>
</feature>
<dbReference type="InterPro" id="IPR052301">
    <property type="entry name" value="SCF_F-box/WD-repeat"/>
</dbReference>
<dbReference type="OrthoDB" id="1259151at2759"/>
<dbReference type="CDD" id="cd09917">
    <property type="entry name" value="F-box_SF"/>
    <property type="match status" value="1"/>
</dbReference>
<dbReference type="InterPro" id="IPR036047">
    <property type="entry name" value="F-box-like_dom_sf"/>
</dbReference>
<dbReference type="InterPro" id="IPR036322">
    <property type="entry name" value="WD40_repeat_dom_sf"/>
</dbReference>
<dbReference type="GeneID" id="63685698"/>
<feature type="chain" id="PRO_5004067116" description="F-box domain-containing protein" evidence="1">
    <location>
        <begin position="21"/>
        <end position="462"/>
    </location>
</feature>
<dbReference type="AlphaFoldDB" id="M5FPA8"/>
<proteinExistence type="predicted"/>
<keyword evidence="1" id="KW-0732">Signal</keyword>